<dbReference type="Pfam" id="PF01797">
    <property type="entry name" value="Y1_Tnp"/>
    <property type="match status" value="1"/>
</dbReference>
<organism evidence="3 4">
    <name type="scientific">Bibersteinia trehalosi USDA-ARS-USMARC-189</name>
    <dbReference type="NCBI Taxonomy" id="1263831"/>
    <lineage>
        <taxon>Bacteria</taxon>
        <taxon>Pseudomonadati</taxon>
        <taxon>Pseudomonadota</taxon>
        <taxon>Gammaproteobacteria</taxon>
        <taxon>Pasteurellales</taxon>
        <taxon>Pasteurellaceae</taxon>
        <taxon>Bibersteinia</taxon>
    </lineage>
</organism>
<dbReference type="SMART" id="SM01321">
    <property type="entry name" value="Y1_Tnp"/>
    <property type="match status" value="1"/>
</dbReference>
<dbReference type="EMBL" id="CP006955">
    <property type="protein sequence ID" value="AHG84926.1"/>
    <property type="molecule type" value="Genomic_DNA"/>
</dbReference>
<keyword evidence="1" id="KW-0812">Transmembrane</keyword>
<dbReference type="Gene3D" id="3.30.70.1290">
    <property type="entry name" value="Transposase IS200-like"/>
    <property type="match status" value="1"/>
</dbReference>
<accession>A0ABN4C0R4</accession>
<dbReference type="InterPro" id="IPR036515">
    <property type="entry name" value="Transposase_17_sf"/>
</dbReference>
<protein>
    <submittedName>
        <fullName evidence="3">Transposase</fullName>
    </submittedName>
</protein>
<keyword evidence="1" id="KW-1133">Transmembrane helix</keyword>
<proteinExistence type="predicted"/>
<dbReference type="PANTHER" id="PTHR36966">
    <property type="entry name" value="REP-ASSOCIATED TYROSINE TRANSPOSASE"/>
    <property type="match status" value="1"/>
</dbReference>
<dbReference type="PANTHER" id="PTHR36966:SF1">
    <property type="entry name" value="REP-ASSOCIATED TYROSINE TRANSPOSASE"/>
    <property type="match status" value="1"/>
</dbReference>
<dbReference type="NCBIfam" id="NF047646">
    <property type="entry name" value="REP_Tyr_transpos"/>
    <property type="match status" value="1"/>
</dbReference>
<dbReference type="SUPFAM" id="SSF143422">
    <property type="entry name" value="Transposase IS200-like"/>
    <property type="match status" value="1"/>
</dbReference>
<dbReference type="Proteomes" id="UP000019092">
    <property type="component" value="Chromosome"/>
</dbReference>
<feature type="domain" description="Transposase IS200-like" evidence="2">
    <location>
        <begin position="39"/>
        <end position="178"/>
    </location>
</feature>
<evidence type="ECO:0000256" key="1">
    <source>
        <dbReference type="SAM" id="Phobius"/>
    </source>
</evidence>
<evidence type="ECO:0000313" key="3">
    <source>
        <dbReference type="EMBL" id="AHG84926.1"/>
    </source>
</evidence>
<keyword evidence="4" id="KW-1185">Reference proteome</keyword>
<evidence type="ECO:0000313" key="4">
    <source>
        <dbReference type="Proteomes" id="UP000019092"/>
    </source>
</evidence>
<sequence length="212" mass="25690">MIFIEKCESLACLFGNLIYILLMVFCWERAMSRKYKMNNPNGAYFVSFATVYWVDVFIREIYFQAVIESLDFCRKNKGMLIYGYCIMPSHIHLLFQAKENNPTELLRDFKKFTANLLLKLIRENQQESRREWLLWMFKRAGQKRANIETYQFWQHHNQPIEIYSQKFFDEKLNYIHQNPVASGFVCEPWEWKYSSARNYNRLFSILEIDMAM</sequence>
<keyword evidence="1" id="KW-0472">Membrane</keyword>
<evidence type="ECO:0000259" key="2">
    <source>
        <dbReference type="SMART" id="SM01321"/>
    </source>
</evidence>
<reference evidence="3 4" key="1">
    <citation type="submission" date="2013-12" db="EMBL/GenBank/DDBJ databases">
        <title>Annotation of the Bibersteinia trehalosi USDA-ARS-USMARC-189 complete genome.</title>
        <authorList>
            <person name="Harhay G.P."/>
            <person name="McVey S."/>
            <person name="Clawson M.L."/>
            <person name="Bono J."/>
            <person name="Heaton M.P."/>
            <person name="Chitko-Mckown C.G."/>
            <person name="Harhay D.M."/>
            <person name="Smith T.P.L."/>
        </authorList>
    </citation>
    <scope>NUCLEOTIDE SEQUENCE [LARGE SCALE GENOMIC DNA]</scope>
    <source>
        <strain evidence="3 4">USDA-ARS-USMARC-189</strain>
    </source>
</reference>
<feature type="transmembrane region" description="Helical" evidence="1">
    <location>
        <begin position="12"/>
        <end position="30"/>
    </location>
</feature>
<name>A0ABN4C0R4_BIBTR</name>
<gene>
    <name evidence="3" type="ORF">F543_20680</name>
</gene>
<dbReference type="InterPro" id="IPR052715">
    <property type="entry name" value="RAYT_transposase"/>
</dbReference>
<dbReference type="InterPro" id="IPR002686">
    <property type="entry name" value="Transposase_17"/>
</dbReference>